<proteinExistence type="predicted"/>
<feature type="compositionally biased region" description="Polar residues" evidence="1">
    <location>
        <begin position="95"/>
        <end position="126"/>
    </location>
</feature>
<comment type="caution">
    <text evidence="2">The sequence shown here is derived from an EMBL/GenBank/DDBJ whole genome shotgun (WGS) entry which is preliminary data.</text>
</comment>
<feature type="region of interest" description="Disordered" evidence="1">
    <location>
        <begin position="91"/>
        <end position="126"/>
    </location>
</feature>
<feature type="non-terminal residue" evidence="2">
    <location>
        <position position="126"/>
    </location>
</feature>
<evidence type="ECO:0000313" key="2">
    <source>
        <dbReference type="EMBL" id="GFD25977.1"/>
    </source>
</evidence>
<protein>
    <submittedName>
        <fullName evidence="2">Uncharacterized protein</fullName>
    </submittedName>
</protein>
<feature type="non-terminal residue" evidence="2">
    <location>
        <position position="1"/>
    </location>
</feature>
<gene>
    <name evidence="2" type="ORF">Tci_897946</name>
</gene>
<accession>A0A699UTK2</accession>
<evidence type="ECO:0000256" key="1">
    <source>
        <dbReference type="SAM" id="MobiDB-lite"/>
    </source>
</evidence>
<reference evidence="2" key="1">
    <citation type="journal article" date="2019" name="Sci. Rep.">
        <title>Draft genome of Tanacetum cinerariifolium, the natural source of mosquito coil.</title>
        <authorList>
            <person name="Yamashiro T."/>
            <person name="Shiraishi A."/>
            <person name="Satake H."/>
            <person name="Nakayama K."/>
        </authorList>
    </citation>
    <scope>NUCLEOTIDE SEQUENCE</scope>
</reference>
<feature type="region of interest" description="Disordered" evidence="1">
    <location>
        <begin position="1"/>
        <end position="71"/>
    </location>
</feature>
<sequence>RVGPLPAKRRTGVEDSAPMPATRTDHRSGWPSLQRHPLPPAFDRHRSPDRPDRRDLQRREDAPAKPAKGSAIQLQNSVITGESLAVEPDVGYEAKNSTAGTKTSTPLSETPRSVSVVTRQRIQDQG</sequence>
<name>A0A699UTK2_TANCI</name>
<organism evidence="2">
    <name type="scientific">Tanacetum cinerariifolium</name>
    <name type="common">Dalmatian daisy</name>
    <name type="synonym">Chrysanthemum cinerariifolium</name>
    <dbReference type="NCBI Taxonomy" id="118510"/>
    <lineage>
        <taxon>Eukaryota</taxon>
        <taxon>Viridiplantae</taxon>
        <taxon>Streptophyta</taxon>
        <taxon>Embryophyta</taxon>
        <taxon>Tracheophyta</taxon>
        <taxon>Spermatophyta</taxon>
        <taxon>Magnoliopsida</taxon>
        <taxon>eudicotyledons</taxon>
        <taxon>Gunneridae</taxon>
        <taxon>Pentapetalae</taxon>
        <taxon>asterids</taxon>
        <taxon>campanulids</taxon>
        <taxon>Asterales</taxon>
        <taxon>Asteraceae</taxon>
        <taxon>Asteroideae</taxon>
        <taxon>Anthemideae</taxon>
        <taxon>Anthemidinae</taxon>
        <taxon>Tanacetum</taxon>
    </lineage>
</organism>
<dbReference type="EMBL" id="BKCJ011364846">
    <property type="protein sequence ID" value="GFD25977.1"/>
    <property type="molecule type" value="Genomic_DNA"/>
</dbReference>
<feature type="compositionally biased region" description="Basic and acidic residues" evidence="1">
    <location>
        <begin position="42"/>
        <end position="63"/>
    </location>
</feature>
<dbReference type="AlphaFoldDB" id="A0A699UTK2"/>